<name>A0A5N6MAZ0_9ASTR</name>
<dbReference type="PANTHER" id="PTHR34072:SF44">
    <property type="entry name" value="RNA-DIRECTED DNA POLYMERASE"/>
    <property type="match status" value="1"/>
</dbReference>
<accession>A0A5N6MAZ0</accession>
<comment type="caution">
    <text evidence="2">The sequence shown here is derived from an EMBL/GenBank/DDBJ whole genome shotgun (WGS) entry which is preliminary data.</text>
</comment>
<dbReference type="AlphaFoldDB" id="A0A5N6MAZ0"/>
<dbReference type="Proteomes" id="UP000326396">
    <property type="component" value="Linkage Group LG6"/>
</dbReference>
<keyword evidence="3" id="KW-1185">Reference proteome</keyword>
<organism evidence="2 3">
    <name type="scientific">Mikania micrantha</name>
    <name type="common">bitter vine</name>
    <dbReference type="NCBI Taxonomy" id="192012"/>
    <lineage>
        <taxon>Eukaryota</taxon>
        <taxon>Viridiplantae</taxon>
        <taxon>Streptophyta</taxon>
        <taxon>Embryophyta</taxon>
        <taxon>Tracheophyta</taxon>
        <taxon>Spermatophyta</taxon>
        <taxon>Magnoliopsida</taxon>
        <taxon>eudicotyledons</taxon>
        <taxon>Gunneridae</taxon>
        <taxon>Pentapetalae</taxon>
        <taxon>asterids</taxon>
        <taxon>campanulids</taxon>
        <taxon>Asterales</taxon>
        <taxon>Asteraceae</taxon>
        <taxon>Asteroideae</taxon>
        <taxon>Heliantheae alliance</taxon>
        <taxon>Eupatorieae</taxon>
        <taxon>Mikania</taxon>
    </lineage>
</organism>
<protein>
    <recommendedName>
        <fullName evidence="1">Reverse transcriptase/retrotransposon-derived protein RNase H-like domain-containing protein</fullName>
    </recommendedName>
</protein>
<proteinExistence type="predicted"/>
<dbReference type="InterPro" id="IPR041577">
    <property type="entry name" value="RT_RNaseH_2"/>
</dbReference>
<evidence type="ECO:0000313" key="3">
    <source>
        <dbReference type="Proteomes" id="UP000326396"/>
    </source>
</evidence>
<gene>
    <name evidence="2" type="ORF">E3N88_32377</name>
</gene>
<dbReference type="SUPFAM" id="SSF56672">
    <property type="entry name" value="DNA/RNA polymerases"/>
    <property type="match status" value="1"/>
</dbReference>
<sequence>MFKGYSFRSCLPEDDQLFIRKMFIGSLCRDCLPKQWLSSELFKEKLVNAPIMIAPEWTLPFELMCDASDFAVVALLGQKKDKHFHPIYYARKPLNDAQEHYTTTKKELIDVVFAKQDAKPKLIRWILLLQEFDIEICDKKGAENVAAYHLSCLECSASSKLVGSHINDNFPHEFLMHILTQDEECPWFAYYVNYLACGIVLKG</sequence>
<evidence type="ECO:0000259" key="1">
    <source>
        <dbReference type="Pfam" id="PF17919"/>
    </source>
</evidence>
<dbReference type="InterPro" id="IPR043502">
    <property type="entry name" value="DNA/RNA_pol_sf"/>
</dbReference>
<dbReference type="EMBL" id="SZYD01000016">
    <property type="protein sequence ID" value="KAD3336858.1"/>
    <property type="molecule type" value="Genomic_DNA"/>
</dbReference>
<reference evidence="2 3" key="1">
    <citation type="submission" date="2019-05" db="EMBL/GenBank/DDBJ databases">
        <title>Mikania micrantha, genome provides insights into the molecular mechanism of rapid growth.</title>
        <authorList>
            <person name="Liu B."/>
        </authorList>
    </citation>
    <scope>NUCLEOTIDE SEQUENCE [LARGE SCALE GENOMIC DNA]</scope>
    <source>
        <strain evidence="2">NLD-2019</strain>
        <tissue evidence="2">Leaf</tissue>
    </source>
</reference>
<dbReference type="OrthoDB" id="10055717at2759"/>
<evidence type="ECO:0000313" key="2">
    <source>
        <dbReference type="EMBL" id="KAD3336858.1"/>
    </source>
</evidence>
<dbReference type="Pfam" id="PF17919">
    <property type="entry name" value="RT_RNaseH_2"/>
    <property type="match status" value="1"/>
</dbReference>
<feature type="domain" description="Reverse transcriptase/retrotransposon-derived protein RNase H-like" evidence="1">
    <location>
        <begin position="40"/>
        <end position="120"/>
    </location>
</feature>
<dbReference type="PANTHER" id="PTHR34072">
    <property type="entry name" value="ENZYMATIC POLYPROTEIN-RELATED"/>
    <property type="match status" value="1"/>
</dbReference>